<dbReference type="InterPro" id="IPR035895">
    <property type="entry name" value="HPr-like_sf"/>
</dbReference>
<dbReference type="NCBIfam" id="TIGR01003">
    <property type="entry name" value="PTS_HPr_family"/>
    <property type="match status" value="1"/>
</dbReference>
<dbReference type="Pfam" id="PF00381">
    <property type="entry name" value="PTS-HPr"/>
    <property type="match status" value="1"/>
</dbReference>
<comment type="subcellular location">
    <subcellularLocation>
        <location evidence="1">Cytoplasm</location>
    </subcellularLocation>
</comment>
<dbReference type="PRINTS" id="PR00107">
    <property type="entry name" value="PHOSPHOCPHPR"/>
</dbReference>
<dbReference type="PROSITE" id="PS51350">
    <property type="entry name" value="PTS_HPR_DOM"/>
    <property type="match status" value="1"/>
</dbReference>
<dbReference type="PANTHER" id="PTHR33705">
    <property type="entry name" value="PHOSPHOCARRIER PROTEIN HPR"/>
    <property type="match status" value="1"/>
</dbReference>
<reference evidence="5 6" key="1">
    <citation type="submission" date="2020-02" db="EMBL/GenBank/DDBJ databases">
        <title>Genome analysis of Thermosulfuriphilus ammonigenes ST65T, an anaerobic thermophilic chemolithoautotrophic bacterium isolated from a deep-sea hydrothermal vent.</title>
        <authorList>
            <person name="Slobodkina G."/>
            <person name="Allioux M."/>
            <person name="Merkel A."/>
            <person name="Alain K."/>
            <person name="Jebbar M."/>
            <person name="Slobodkin A."/>
        </authorList>
    </citation>
    <scope>NUCLEOTIDE SEQUENCE [LARGE SCALE GENOMIC DNA]</scope>
    <source>
        <strain evidence="5 6">ST65</strain>
    </source>
</reference>
<dbReference type="Gene3D" id="3.30.1340.10">
    <property type="entry name" value="HPr-like"/>
    <property type="match status" value="1"/>
</dbReference>
<dbReference type="RefSeq" id="WP_166031675.1">
    <property type="nucleotide sequence ID" value="NZ_CP048877.1"/>
</dbReference>
<evidence type="ECO:0000313" key="6">
    <source>
        <dbReference type="Proteomes" id="UP000502179"/>
    </source>
</evidence>
<dbReference type="CDD" id="cd00367">
    <property type="entry name" value="PTS-HPr_like"/>
    <property type="match status" value="1"/>
</dbReference>
<dbReference type="AlphaFoldDB" id="A0A6G7PUU9"/>
<dbReference type="Proteomes" id="UP000502179">
    <property type="component" value="Chromosome"/>
</dbReference>
<dbReference type="PROSITE" id="PS00589">
    <property type="entry name" value="PTS_HPR_SER"/>
    <property type="match status" value="1"/>
</dbReference>
<gene>
    <name evidence="5" type="ORF">G4V39_03820</name>
</gene>
<name>A0A6G7PUU9_9BACT</name>
<dbReference type="SUPFAM" id="SSF55594">
    <property type="entry name" value="HPr-like"/>
    <property type="match status" value="1"/>
</dbReference>
<protein>
    <submittedName>
        <fullName evidence="5">HPr family phosphocarrier protein</fullName>
    </submittedName>
</protein>
<keyword evidence="6" id="KW-1185">Reference proteome</keyword>
<dbReference type="GO" id="GO:0009401">
    <property type="term" value="P:phosphoenolpyruvate-dependent sugar phosphotransferase system"/>
    <property type="evidence" value="ECO:0007669"/>
    <property type="project" value="UniProtKB-KW"/>
</dbReference>
<proteinExistence type="inferred from homology"/>
<comment type="similarity">
    <text evidence="2">Belongs to the HPr family.</text>
</comment>
<accession>A0A6G7PUU9</accession>
<dbReference type="InterPro" id="IPR002114">
    <property type="entry name" value="PTS_HPr_Ser_P_site"/>
</dbReference>
<dbReference type="InterPro" id="IPR000032">
    <property type="entry name" value="HPr-like"/>
</dbReference>
<evidence type="ECO:0000256" key="3">
    <source>
        <dbReference type="ARBA" id="ARBA00022490"/>
    </source>
</evidence>
<evidence type="ECO:0000256" key="2">
    <source>
        <dbReference type="ARBA" id="ARBA00010736"/>
    </source>
</evidence>
<evidence type="ECO:0000256" key="4">
    <source>
        <dbReference type="ARBA" id="ARBA00022683"/>
    </source>
</evidence>
<organism evidence="5 6">
    <name type="scientific">Thermosulfuriphilus ammonigenes</name>
    <dbReference type="NCBI Taxonomy" id="1936021"/>
    <lineage>
        <taxon>Bacteria</taxon>
        <taxon>Pseudomonadati</taxon>
        <taxon>Thermodesulfobacteriota</taxon>
        <taxon>Thermodesulfobacteria</taxon>
        <taxon>Thermodesulfobacteriales</taxon>
        <taxon>Thermodesulfobacteriaceae</taxon>
        <taxon>Thermosulfuriphilus</taxon>
    </lineage>
</organism>
<dbReference type="InterPro" id="IPR050399">
    <property type="entry name" value="HPr"/>
</dbReference>
<dbReference type="InterPro" id="IPR001020">
    <property type="entry name" value="PTS_HPr_His_P_site"/>
</dbReference>
<dbReference type="PANTHER" id="PTHR33705:SF2">
    <property type="entry name" value="PHOSPHOCARRIER PROTEIN NPR"/>
    <property type="match status" value="1"/>
</dbReference>
<keyword evidence="3" id="KW-0963">Cytoplasm</keyword>
<sequence length="89" mass="9553">MEFRASFVINNKLGLHARPAAKLAKLACAYKAQVFLVRAGQMADAKSVLDILTLACPPGTNLEVVAKGPDAEEAIEAILKLVKEKFGEE</sequence>
<keyword evidence="4" id="KW-0598">Phosphotransferase system</keyword>
<dbReference type="GO" id="GO:0005737">
    <property type="term" value="C:cytoplasm"/>
    <property type="evidence" value="ECO:0007669"/>
    <property type="project" value="UniProtKB-SubCell"/>
</dbReference>
<evidence type="ECO:0000313" key="5">
    <source>
        <dbReference type="EMBL" id="QIJ71455.1"/>
    </source>
</evidence>
<dbReference type="KEGG" id="tav:G4V39_03820"/>
<dbReference type="PROSITE" id="PS00369">
    <property type="entry name" value="PTS_HPR_HIS"/>
    <property type="match status" value="1"/>
</dbReference>
<evidence type="ECO:0000256" key="1">
    <source>
        <dbReference type="ARBA" id="ARBA00004496"/>
    </source>
</evidence>
<dbReference type="EMBL" id="CP048877">
    <property type="protein sequence ID" value="QIJ71455.1"/>
    <property type="molecule type" value="Genomic_DNA"/>
</dbReference>